<sequence length="69" mass="7533">MEVMYQPALTPGGRQRLYKTTGVYIKVVRSVPAAAMTGQLGIVQAVGASLMIWSVCGCRDMEPRDDSDR</sequence>
<organism evidence="1 2">
    <name type="scientific">Nephila pilipes</name>
    <name type="common">Giant wood spider</name>
    <name type="synonym">Nephila maculata</name>
    <dbReference type="NCBI Taxonomy" id="299642"/>
    <lineage>
        <taxon>Eukaryota</taxon>
        <taxon>Metazoa</taxon>
        <taxon>Ecdysozoa</taxon>
        <taxon>Arthropoda</taxon>
        <taxon>Chelicerata</taxon>
        <taxon>Arachnida</taxon>
        <taxon>Araneae</taxon>
        <taxon>Araneomorphae</taxon>
        <taxon>Entelegynae</taxon>
        <taxon>Araneoidea</taxon>
        <taxon>Nephilidae</taxon>
        <taxon>Nephila</taxon>
    </lineage>
</organism>
<accession>A0A8X6UL37</accession>
<protein>
    <submittedName>
        <fullName evidence="1">Uncharacterized protein</fullName>
    </submittedName>
</protein>
<comment type="caution">
    <text evidence="1">The sequence shown here is derived from an EMBL/GenBank/DDBJ whole genome shotgun (WGS) entry which is preliminary data.</text>
</comment>
<evidence type="ECO:0000313" key="2">
    <source>
        <dbReference type="Proteomes" id="UP000887013"/>
    </source>
</evidence>
<reference evidence="1" key="1">
    <citation type="submission" date="2020-08" db="EMBL/GenBank/DDBJ databases">
        <title>Multicomponent nature underlies the extraordinary mechanical properties of spider dragline silk.</title>
        <authorList>
            <person name="Kono N."/>
            <person name="Nakamura H."/>
            <person name="Mori M."/>
            <person name="Yoshida Y."/>
            <person name="Ohtoshi R."/>
            <person name="Malay A.D."/>
            <person name="Moran D.A.P."/>
            <person name="Tomita M."/>
            <person name="Numata K."/>
            <person name="Arakawa K."/>
        </authorList>
    </citation>
    <scope>NUCLEOTIDE SEQUENCE</scope>
</reference>
<dbReference type="AlphaFoldDB" id="A0A8X6UL37"/>
<keyword evidence="2" id="KW-1185">Reference proteome</keyword>
<name>A0A8X6UL37_NEPPI</name>
<dbReference type="EMBL" id="BMAW01034015">
    <property type="protein sequence ID" value="GFU33116.1"/>
    <property type="molecule type" value="Genomic_DNA"/>
</dbReference>
<proteinExistence type="predicted"/>
<evidence type="ECO:0000313" key="1">
    <source>
        <dbReference type="EMBL" id="GFU33116.1"/>
    </source>
</evidence>
<gene>
    <name evidence="1" type="ORF">NPIL_512381</name>
</gene>
<dbReference type="Proteomes" id="UP000887013">
    <property type="component" value="Unassembled WGS sequence"/>
</dbReference>